<evidence type="ECO:0000256" key="1">
    <source>
        <dbReference type="PROSITE-ProRule" id="PRU00042"/>
    </source>
</evidence>
<evidence type="ECO:0000313" key="4">
    <source>
        <dbReference type="EMBL" id="KAG2316571.1"/>
    </source>
</evidence>
<keyword evidence="1" id="KW-0862">Zinc</keyword>
<feature type="compositionally biased region" description="Acidic residues" evidence="2">
    <location>
        <begin position="242"/>
        <end position="258"/>
    </location>
</feature>
<dbReference type="Proteomes" id="UP000886595">
    <property type="component" value="Unassembled WGS sequence"/>
</dbReference>
<dbReference type="InterPro" id="IPR045320">
    <property type="entry name" value="JAGGED/SL1-like"/>
</dbReference>
<dbReference type="InterPro" id="IPR013087">
    <property type="entry name" value="Znf_C2H2_type"/>
</dbReference>
<protein>
    <recommendedName>
        <fullName evidence="3">C2H2-type domain-containing protein</fullName>
    </recommendedName>
</protein>
<dbReference type="GO" id="GO:0003700">
    <property type="term" value="F:DNA-binding transcription factor activity"/>
    <property type="evidence" value="ECO:0007669"/>
    <property type="project" value="InterPro"/>
</dbReference>
<evidence type="ECO:0000259" key="3">
    <source>
        <dbReference type="PROSITE" id="PS50157"/>
    </source>
</evidence>
<dbReference type="SMART" id="SM00355">
    <property type="entry name" value="ZnF_C2H2"/>
    <property type="match status" value="1"/>
</dbReference>
<gene>
    <name evidence="4" type="ORF">Bca52824_019693</name>
</gene>
<dbReference type="PROSITE" id="PS00028">
    <property type="entry name" value="ZINC_FINGER_C2H2_1"/>
    <property type="match status" value="1"/>
</dbReference>
<evidence type="ECO:0000313" key="5">
    <source>
        <dbReference type="Proteomes" id="UP000886595"/>
    </source>
</evidence>
<dbReference type="AlphaFoldDB" id="A0A8X7VSH6"/>
<dbReference type="SUPFAM" id="SSF57667">
    <property type="entry name" value="beta-beta-alpha zinc fingers"/>
    <property type="match status" value="1"/>
</dbReference>
<dbReference type="Gene3D" id="3.30.160.60">
    <property type="entry name" value="Classic Zinc Finger"/>
    <property type="match status" value="1"/>
</dbReference>
<feature type="region of interest" description="Disordered" evidence="2">
    <location>
        <begin position="242"/>
        <end position="273"/>
    </location>
</feature>
<evidence type="ECO:0000256" key="2">
    <source>
        <dbReference type="SAM" id="MobiDB-lite"/>
    </source>
</evidence>
<dbReference type="GO" id="GO:0008270">
    <property type="term" value="F:zinc ion binding"/>
    <property type="evidence" value="ECO:0007669"/>
    <property type="project" value="UniProtKB-KW"/>
</dbReference>
<comment type="caution">
    <text evidence="4">The sequence shown here is derived from an EMBL/GenBank/DDBJ whole genome shotgun (WGS) entry which is preliminary data.</text>
</comment>
<dbReference type="OrthoDB" id="1106015at2759"/>
<dbReference type="EMBL" id="JAAMPC010000004">
    <property type="protein sequence ID" value="KAG2316571.1"/>
    <property type="molecule type" value="Genomic_DNA"/>
</dbReference>
<name>A0A8X7VSH6_BRACI</name>
<dbReference type="PANTHER" id="PTHR45730">
    <property type="entry name" value="ZINC FINGER PROTEIN JAGGED"/>
    <property type="match status" value="1"/>
</dbReference>
<keyword evidence="5" id="KW-1185">Reference proteome</keyword>
<dbReference type="PROSITE" id="PS50157">
    <property type="entry name" value="ZINC_FINGER_C2H2_2"/>
    <property type="match status" value="1"/>
</dbReference>
<sequence>MSSSSSSVAQPEKCNDTNVAVEESREKAMENNNSALGSDPQEVMSERRSENPCLGSGAVPTENGFMQRCTSESTKIYTCRFCDKRFSAPQGLSGHMNSHRKEVQWEKKRKEMEQEFHHRWSLSRCSQDALSNDNNLGITFGPFKRSCTGLYPSFNTGLTDMNVVPRMAPTCLFTGNTFTNGSSSGELGLVPSYNSYPPIFPGNVPAFPPLGTNNLPSYLFPQENVLNEEDVILKLGNDNVVETDDDDYDDDDAADQPEEGTSKSWGADLSLSL</sequence>
<organism evidence="4 5">
    <name type="scientific">Brassica carinata</name>
    <name type="common">Ethiopian mustard</name>
    <name type="synonym">Abyssinian cabbage</name>
    <dbReference type="NCBI Taxonomy" id="52824"/>
    <lineage>
        <taxon>Eukaryota</taxon>
        <taxon>Viridiplantae</taxon>
        <taxon>Streptophyta</taxon>
        <taxon>Embryophyta</taxon>
        <taxon>Tracheophyta</taxon>
        <taxon>Spermatophyta</taxon>
        <taxon>Magnoliopsida</taxon>
        <taxon>eudicotyledons</taxon>
        <taxon>Gunneridae</taxon>
        <taxon>Pentapetalae</taxon>
        <taxon>rosids</taxon>
        <taxon>malvids</taxon>
        <taxon>Brassicales</taxon>
        <taxon>Brassicaceae</taxon>
        <taxon>Brassiceae</taxon>
        <taxon>Brassica</taxon>
    </lineage>
</organism>
<proteinExistence type="predicted"/>
<feature type="region of interest" description="Disordered" evidence="2">
    <location>
        <begin position="1"/>
        <end position="57"/>
    </location>
</feature>
<reference evidence="4 5" key="1">
    <citation type="submission" date="2020-02" db="EMBL/GenBank/DDBJ databases">
        <authorList>
            <person name="Ma Q."/>
            <person name="Huang Y."/>
            <person name="Song X."/>
            <person name="Pei D."/>
        </authorList>
    </citation>
    <scope>NUCLEOTIDE SEQUENCE [LARGE SCALE GENOMIC DNA]</scope>
    <source>
        <strain evidence="4">Sxm20200214</strain>
        <tissue evidence="4">Leaf</tissue>
    </source>
</reference>
<dbReference type="PANTHER" id="PTHR45730:SF79">
    <property type="entry name" value="C2H2-TYPE DOMAIN-CONTAINING PROTEIN"/>
    <property type="match status" value="1"/>
</dbReference>
<accession>A0A8X7VSH6</accession>
<dbReference type="InterPro" id="IPR036236">
    <property type="entry name" value="Znf_C2H2_sf"/>
</dbReference>
<keyword evidence="1" id="KW-0863">Zinc-finger</keyword>
<feature type="domain" description="C2H2-type" evidence="3">
    <location>
        <begin position="77"/>
        <end position="104"/>
    </location>
</feature>
<keyword evidence="1" id="KW-0479">Metal-binding</keyword>